<evidence type="ECO:0000313" key="2">
    <source>
        <dbReference type="EMBL" id="OII74523.1"/>
    </source>
</evidence>
<sequence length="1492" mass="170207">MSKLSEYSKEISKIRRKFSQAQAEQSLNYSLLDNDLEVRLNKSYKIGPKSKNKTLDTKNVCESFAILSKLEDPAELDLVMEGPKEKYKKHILGLMKDDSKKNKISKNTRQDRNYVSKSIGMDSSLKLGMKTYCYSNGAEWSPMNPSLIWRKTKESDNATTIPSSFSNQRALMNNPGIIRKLENELGPVKGSIMLAATGEKFQDINTGNSITAKEVWKDEPLSPIAKISQQDRDKQYMGHYNQEIPIYDHFGVQQAELVNLTDFGNIKLPVRSVLSMTQEASKEVQKELLEKEGRLEMKLLNAVDPHSQKLQHKDMPENKMVCERKPLMGNQYNKGLIDIKEKILFEGEIDKNREESQKNDLMKLRVFNTNFEKHLGFKLTGKVSLDNIGDKVISLGTENTSKLIGKEFRELRCQLGWENATENTSNTNEKEFNIYGDVLDQKNISNEAIVDRLIENTTLYPCFDEVLFENTFRIHPDKSRNHISLITDHLDATSVLSSSDLLLNVHKRQYTPPLAENFPKGLPSIIQDPRIIWQKEFLNIPYEITADLIRKIQRGFWDEIINDIAKSSYGSISISSIESINNIKKFILNELNYNSIYNVDEPFDVSPPSLSPVEREQQTRIGPNFKSQLINNNKLILTPKLKLGFGNTSLISNSLSKIGAKIFGGYTTQAPSNSDENSKLEPIRNDVSAIKFIPDCELYETALWGRYEFPNDDSNKGIIRKVKTVEANEEDPLYKSNVISMSNEWKADVERQTRERKEGVEMLANSRNESSLKDLTSNLNKIVESGIENMDKKEFSRLSEIFKDKNQNLIEVLNKNQPSGKVIGKEGSLLQKDYNQFNKSGIRNVGLSSLGVNQQNTYNHMNSPNANKTGAQQSIFRKIRNSQKTGKNKNGIDIIEDYDDDESSIRDDDSEELEDLSSENEEDFRQICETIHIAPWEPTNLMMTKNLFKSMNNIFSTLSVIITKDSKVKNRIELFELGEHGVIVWLNRDPIKIKDKILSCCNNVKGKLRVKGGIYITPDTEISPIEPCTEVPGNYTFTVTGINFSYLVLNKSYSKQLDHVKNFVSTYEKFMLFHTNYSNISNYNGNHLYNQNSNVGMEYKGKGLKNDFPISEQTQFGVNADTDIDIITRYDKKTINNIDITNLIPALNNNEISGNNTILVVSDNPFVKGILPLSLSDLPKTTIKFSLRRNRLLLWRSIKCQIWKTQYIEYCLKSSIIPAKKVVNFISNAFTKSIASNSFDMAGLMFQENLFSHCIGVALSRRDPKEMIFRGCYMGDEGFHAIFPLLTQLKSLGKLDLGMNNLTAHSLPLILEVVKRCNCKKLLLDFNNLGPNKTKREFSAFFKHILFSTSIEYLNLSRNKINGRCIDSLDTILDNSNFKNKTLETLNWCSNGNTQPEIETLLLALQPCCTNLSKVFLGGNPIERIDAFRRRFSRIRIVMEDVSSHYLIKNRGSPEEKNYLADSRLRRSQGFSRIGSSNSNLNFENSRLFSRY</sequence>
<dbReference type="OrthoDB" id="341587at2759"/>
<evidence type="ECO:0000313" key="3">
    <source>
        <dbReference type="Proteomes" id="UP000186176"/>
    </source>
</evidence>
<protein>
    <submittedName>
        <fullName evidence="2">Uncharacterized protein</fullName>
    </submittedName>
</protein>
<accession>A0A1J4MM38</accession>
<organism evidence="2 3">
    <name type="scientific">Cryptosporidium ubiquitum</name>
    <dbReference type="NCBI Taxonomy" id="857276"/>
    <lineage>
        <taxon>Eukaryota</taxon>
        <taxon>Sar</taxon>
        <taxon>Alveolata</taxon>
        <taxon>Apicomplexa</taxon>
        <taxon>Conoidasida</taxon>
        <taxon>Coccidia</taxon>
        <taxon>Eucoccidiorida</taxon>
        <taxon>Eimeriorina</taxon>
        <taxon>Cryptosporidiidae</taxon>
        <taxon>Cryptosporidium</taxon>
    </lineage>
</organism>
<dbReference type="EMBL" id="LRBP01000009">
    <property type="protein sequence ID" value="OII74523.1"/>
    <property type="molecule type" value="Genomic_DNA"/>
</dbReference>
<gene>
    <name evidence="2" type="ORF">cubi_00076</name>
</gene>
<comment type="caution">
    <text evidence="2">The sequence shown here is derived from an EMBL/GenBank/DDBJ whole genome shotgun (WGS) entry which is preliminary data.</text>
</comment>
<dbReference type="GeneID" id="39976869"/>
<dbReference type="VEuPathDB" id="CryptoDB:cubi_00076"/>
<feature type="compositionally biased region" description="Acidic residues" evidence="1">
    <location>
        <begin position="894"/>
        <end position="920"/>
    </location>
</feature>
<feature type="region of interest" description="Disordered" evidence="1">
    <location>
        <begin position="881"/>
        <end position="920"/>
    </location>
</feature>
<evidence type="ECO:0000256" key="1">
    <source>
        <dbReference type="SAM" id="MobiDB-lite"/>
    </source>
</evidence>
<dbReference type="SUPFAM" id="SSF52047">
    <property type="entry name" value="RNI-like"/>
    <property type="match status" value="1"/>
</dbReference>
<proteinExistence type="predicted"/>
<dbReference type="RefSeq" id="XP_028875669.1">
    <property type="nucleotide sequence ID" value="XM_029017090.1"/>
</dbReference>
<dbReference type="Gene3D" id="3.80.10.10">
    <property type="entry name" value="Ribonuclease Inhibitor"/>
    <property type="match status" value="1"/>
</dbReference>
<reference evidence="2 3" key="1">
    <citation type="submission" date="2016-10" db="EMBL/GenBank/DDBJ databases">
        <title>Reductive evolution of mitochondrial metabolism and differential evolution of invasion-related proteins in Cryptosporidium.</title>
        <authorList>
            <person name="Liu S."/>
            <person name="Roellig D.M."/>
            <person name="Guo Y."/>
            <person name="Li N."/>
            <person name="Frace M.A."/>
            <person name="Tang K."/>
            <person name="Zhang L."/>
            <person name="Feng Y."/>
            <person name="Xiao L."/>
        </authorList>
    </citation>
    <scope>NUCLEOTIDE SEQUENCE [LARGE SCALE GENOMIC DNA]</scope>
    <source>
        <strain evidence="2">39726</strain>
    </source>
</reference>
<dbReference type="Proteomes" id="UP000186176">
    <property type="component" value="Unassembled WGS sequence"/>
</dbReference>
<name>A0A1J4MM38_9CRYT</name>
<dbReference type="InterPro" id="IPR032675">
    <property type="entry name" value="LRR_dom_sf"/>
</dbReference>
<keyword evidence="3" id="KW-1185">Reference proteome</keyword>